<comment type="cofactor">
    <cofactor evidence="1">
        <name>pyridoxal 5'-phosphate</name>
        <dbReference type="ChEBI" id="CHEBI:597326"/>
    </cofactor>
</comment>
<accession>A0A7R7DM37</accession>
<dbReference type="GO" id="GO:0019148">
    <property type="term" value="F:D-cysteine desulfhydrase activity"/>
    <property type="evidence" value="ECO:0007669"/>
    <property type="project" value="TreeGrafter"/>
</dbReference>
<evidence type="ECO:0000313" key="8">
    <source>
        <dbReference type="Proteomes" id="UP000611640"/>
    </source>
</evidence>
<dbReference type="SUPFAM" id="SSF53686">
    <property type="entry name" value="Tryptophan synthase beta subunit-like PLP-dependent enzymes"/>
    <property type="match status" value="1"/>
</dbReference>
<keyword evidence="3 5" id="KW-0663">Pyridoxal phosphate</keyword>
<dbReference type="EMBL" id="AP023355">
    <property type="protein sequence ID" value="BCJ33872.1"/>
    <property type="molecule type" value="Genomic_DNA"/>
</dbReference>
<evidence type="ECO:0000256" key="4">
    <source>
        <dbReference type="PIRSR" id="PIRSR006278-1"/>
    </source>
</evidence>
<organism evidence="7 8">
    <name type="scientific">Actinocatenispora thailandica</name>
    <dbReference type="NCBI Taxonomy" id="227318"/>
    <lineage>
        <taxon>Bacteria</taxon>
        <taxon>Bacillati</taxon>
        <taxon>Actinomycetota</taxon>
        <taxon>Actinomycetes</taxon>
        <taxon>Micromonosporales</taxon>
        <taxon>Micromonosporaceae</taxon>
        <taxon>Actinocatenispora</taxon>
    </lineage>
</organism>
<proteinExistence type="inferred from homology"/>
<reference evidence="7 8" key="1">
    <citation type="submission" date="2020-08" db="EMBL/GenBank/DDBJ databases">
        <title>Whole genome shotgun sequence of Actinocatenispora thailandica NBRC 105041.</title>
        <authorList>
            <person name="Komaki H."/>
            <person name="Tamura T."/>
        </authorList>
    </citation>
    <scope>NUCLEOTIDE SEQUENCE [LARGE SCALE GENOMIC DNA]</scope>
    <source>
        <strain evidence="7 8">NBRC 105041</strain>
    </source>
</reference>
<name>A0A7R7DM37_9ACTN</name>
<dbReference type="InterPro" id="IPR027278">
    <property type="entry name" value="ACCD_DCysDesulf"/>
</dbReference>
<dbReference type="KEGG" id="atl:Athai_13750"/>
<gene>
    <name evidence="7" type="ORF">Athai_13750</name>
</gene>
<dbReference type="InterPro" id="IPR001926">
    <property type="entry name" value="TrpB-like_PALP"/>
</dbReference>
<feature type="active site" description="Nucleophile" evidence="4">
    <location>
        <position position="76"/>
    </location>
</feature>
<dbReference type="Proteomes" id="UP000611640">
    <property type="component" value="Chromosome"/>
</dbReference>
<feature type="modified residue" description="N6-(pyridoxal phosphate)lysine" evidence="5">
    <location>
        <position position="49"/>
    </location>
</feature>
<evidence type="ECO:0000256" key="3">
    <source>
        <dbReference type="ARBA" id="ARBA00022898"/>
    </source>
</evidence>
<evidence type="ECO:0000313" key="7">
    <source>
        <dbReference type="EMBL" id="BCJ33872.1"/>
    </source>
</evidence>
<dbReference type="AlphaFoldDB" id="A0A7R7DM37"/>
<dbReference type="PANTHER" id="PTHR43780:SF2">
    <property type="entry name" value="1-AMINOCYCLOPROPANE-1-CARBOXYLATE DEAMINASE-RELATED"/>
    <property type="match status" value="1"/>
</dbReference>
<comment type="similarity">
    <text evidence="2">Belongs to the ACC deaminase/D-cysteine desulfhydrase family.</text>
</comment>
<protein>
    <submittedName>
        <fullName evidence="7">D-cysteine desulfhydrase</fullName>
    </submittedName>
</protein>
<dbReference type="GO" id="GO:1901605">
    <property type="term" value="P:alpha-amino acid metabolic process"/>
    <property type="evidence" value="ECO:0007669"/>
    <property type="project" value="UniProtKB-ARBA"/>
</dbReference>
<sequence length="326" mass="34266">MMAANALRRVELIDGPTPLQRVPQLSNRIGVDIWLKRDDLTGTGLGGNKIRALEFLIGDALARDADCLITGGGPQSNWAMLAALVARRYGLDPYLVYYGLPRRPSGNHALAELAGADIRFTGNFERASVDSALEVLTAQLRAEGRRPYNLPRGGATALGAVGYAKANSELADQFRERDLTPQFVWLATGSCGTQAGLLAGARCLAATYGVVGVTVSRPAAECAHRVAVLTDEVTQLGFPASHGKDLDDVVIIDGYIGPGYGRASEAGEQATRIVAQTTGVFLDPVFGAKAMAALIDAARRGSIDGPVVFLVTGGAPTLFDTSEGQI</sequence>
<dbReference type="InterPro" id="IPR036052">
    <property type="entry name" value="TrpB-like_PALP_sf"/>
</dbReference>
<keyword evidence="8" id="KW-1185">Reference proteome</keyword>
<evidence type="ECO:0000259" key="6">
    <source>
        <dbReference type="Pfam" id="PF00291"/>
    </source>
</evidence>
<dbReference type="Pfam" id="PF00291">
    <property type="entry name" value="PALP"/>
    <property type="match status" value="1"/>
</dbReference>
<evidence type="ECO:0000256" key="1">
    <source>
        <dbReference type="ARBA" id="ARBA00001933"/>
    </source>
</evidence>
<feature type="domain" description="Tryptophan synthase beta chain-like PALP" evidence="6">
    <location>
        <begin position="12"/>
        <end position="313"/>
    </location>
</feature>
<evidence type="ECO:0000256" key="5">
    <source>
        <dbReference type="PIRSR" id="PIRSR006278-2"/>
    </source>
</evidence>
<evidence type="ECO:0000256" key="2">
    <source>
        <dbReference type="ARBA" id="ARBA00008639"/>
    </source>
</evidence>
<dbReference type="Gene3D" id="3.40.50.1100">
    <property type="match status" value="2"/>
</dbReference>
<dbReference type="PANTHER" id="PTHR43780">
    <property type="entry name" value="1-AMINOCYCLOPROPANE-1-CARBOXYLATE DEAMINASE-RELATED"/>
    <property type="match status" value="1"/>
</dbReference>
<dbReference type="PIRSF" id="PIRSF006278">
    <property type="entry name" value="ACCD_DCysDesulf"/>
    <property type="match status" value="1"/>
</dbReference>